<organism evidence="1 2">
    <name type="scientific">Lindgomyces ingoldianus</name>
    <dbReference type="NCBI Taxonomy" id="673940"/>
    <lineage>
        <taxon>Eukaryota</taxon>
        <taxon>Fungi</taxon>
        <taxon>Dikarya</taxon>
        <taxon>Ascomycota</taxon>
        <taxon>Pezizomycotina</taxon>
        <taxon>Dothideomycetes</taxon>
        <taxon>Pleosporomycetidae</taxon>
        <taxon>Pleosporales</taxon>
        <taxon>Lindgomycetaceae</taxon>
        <taxon>Lindgomyces</taxon>
    </lineage>
</organism>
<proteinExistence type="predicted"/>
<evidence type="ECO:0000313" key="1">
    <source>
        <dbReference type="EMBL" id="KAF2472316.1"/>
    </source>
</evidence>
<sequence>MDVNAIVANLPRDNWNARCIEQLPLQQDQNFTGGLIHLVDALGRRMSIFTNETWGMTIGDCYQYCNLQHVPYVSSFDFQPFASAFSNYLLPWLALTAQLPYETSTPWDNLLSLCMSVGSPALITYSLSLTILNRYSLSTRWHALHQTALSRAVHDKYSDFSVRIKAVQYLLQEAQQVPLRASQERGWLSSLIVGPKNQGWWRGVQRRLRRTRRGVTFSLVAQILAAGVAWLFTVSSEFVESRGDRVVANQLSSGSLWLWLIPVIWGWVTVGTQNFADSIDEALRADAAYRAKEPPILSEATITEKGEQRGIMVRSVPPVTNLELPRWLGSDIMGDEKHGGPIFNYARVFTWWQLARTIESALTETVNGIATGQACKPSQEKVVLRPWNSDRRPEENLAGDSYTTAQYCGLDLNRGQILAYPEWDEITADVWKRIFVASIVAMFVQWGTVGPGILIAYYTPTKGIGCRSAGYILYGASATLAWMLLAASALFSHAAMLRYQREHRYERNTAHSILCGLAVSTRLLGKMIAVLNTIWLVLSSLLEYTGVYDRCYCKRNQIGLGMGAGWLVLFKTDNDLAQYATTPWAGGVAMSIIVCSVSYLFFWLGSRGSAREA</sequence>
<protein>
    <submittedName>
        <fullName evidence="1">Uncharacterized protein</fullName>
    </submittedName>
</protein>
<reference evidence="1" key="1">
    <citation type="journal article" date="2020" name="Stud. Mycol.">
        <title>101 Dothideomycetes genomes: a test case for predicting lifestyles and emergence of pathogens.</title>
        <authorList>
            <person name="Haridas S."/>
            <person name="Albert R."/>
            <person name="Binder M."/>
            <person name="Bloem J."/>
            <person name="Labutti K."/>
            <person name="Salamov A."/>
            <person name="Andreopoulos B."/>
            <person name="Baker S."/>
            <person name="Barry K."/>
            <person name="Bills G."/>
            <person name="Bluhm B."/>
            <person name="Cannon C."/>
            <person name="Castanera R."/>
            <person name="Culley D."/>
            <person name="Daum C."/>
            <person name="Ezra D."/>
            <person name="Gonzalez J."/>
            <person name="Henrissat B."/>
            <person name="Kuo A."/>
            <person name="Liang C."/>
            <person name="Lipzen A."/>
            <person name="Lutzoni F."/>
            <person name="Magnuson J."/>
            <person name="Mondo S."/>
            <person name="Nolan M."/>
            <person name="Ohm R."/>
            <person name="Pangilinan J."/>
            <person name="Park H.-J."/>
            <person name="Ramirez L."/>
            <person name="Alfaro M."/>
            <person name="Sun H."/>
            <person name="Tritt A."/>
            <person name="Yoshinaga Y."/>
            <person name="Zwiers L.-H."/>
            <person name="Turgeon B."/>
            <person name="Goodwin S."/>
            <person name="Spatafora J."/>
            <person name="Crous P."/>
            <person name="Grigoriev I."/>
        </authorList>
    </citation>
    <scope>NUCLEOTIDE SEQUENCE</scope>
    <source>
        <strain evidence="1">ATCC 200398</strain>
    </source>
</reference>
<name>A0ACB6QZJ1_9PLEO</name>
<comment type="caution">
    <text evidence="1">The sequence shown here is derived from an EMBL/GenBank/DDBJ whole genome shotgun (WGS) entry which is preliminary data.</text>
</comment>
<keyword evidence="2" id="KW-1185">Reference proteome</keyword>
<dbReference type="Proteomes" id="UP000799755">
    <property type="component" value="Unassembled WGS sequence"/>
</dbReference>
<evidence type="ECO:0000313" key="2">
    <source>
        <dbReference type="Proteomes" id="UP000799755"/>
    </source>
</evidence>
<accession>A0ACB6QZJ1</accession>
<gene>
    <name evidence="1" type="ORF">BDR25DRAFT_220237</name>
</gene>
<dbReference type="EMBL" id="MU003502">
    <property type="protein sequence ID" value="KAF2472316.1"/>
    <property type="molecule type" value="Genomic_DNA"/>
</dbReference>